<evidence type="ECO:0000313" key="2">
    <source>
        <dbReference type="EMBL" id="ROI15859.1"/>
    </source>
</evidence>
<keyword evidence="3" id="KW-1185">Reference proteome</keyword>
<dbReference type="EMBL" id="RJVU01078462">
    <property type="protein sequence ID" value="ROI15859.1"/>
    <property type="molecule type" value="Genomic_DNA"/>
</dbReference>
<organism evidence="2 3">
    <name type="scientific">Anabarilius grahami</name>
    <name type="common">Kanglang fish</name>
    <name type="synonym">Barilius grahami</name>
    <dbReference type="NCBI Taxonomy" id="495550"/>
    <lineage>
        <taxon>Eukaryota</taxon>
        <taxon>Metazoa</taxon>
        <taxon>Chordata</taxon>
        <taxon>Craniata</taxon>
        <taxon>Vertebrata</taxon>
        <taxon>Euteleostomi</taxon>
        <taxon>Actinopterygii</taxon>
        <taxon>Neopterygii</taxon>
        <taxon>Teleostei</taxon>
        <taxon>Ostariophysi</taxon>
        <taxon>Cypriniformes</taxon>
        <taxon>Xenocyprididae</taxon>
        <taxon>Xenocypridinae</taxon>
        <taxon>Xenocypridinae incertae sedis</taxon>
        <taxon>Anabarilius</taxon>
    </lineage>
</organism>
<name>A0A3N0XHG6_ANAGA</name>
<feature type="region of interest" description="Disordered" evidence="1">
    <location>
        <begin position="1"/>
        <end position="39"/>
    </location>
</feature>
<reference evidence="2 3" key="1">
    <citation type="submission" date="2018-10" db="EMBL/GenBank/DDBJ databases">
        <title>Genome assembly for a Yunnan-Guizhou Plateau 3E fish, Anabarilius grahami (Regan), and its evolutionary and genetic applications.</title>
        <authorList>
            <person name="Jiang W."/>
        </authorList>
    </citation>
    <scope>NUCLEOTIDE SEQUENCE [LARGE SCALE GENOMIC DNA]</scope>
    <source>
        <strain evidence="2">AG-KIZ</strain>
        <tissue evidence="2">Muscle</tissue>
    </source>
</reference>
<gene>
    <name evidence="2" type="ORF">DPX16_21366</name>
</gene>
<dbReference type="Proteomes" id="UP000281406">
    <property type="component" value="Unassembled WGS sequence"/>
</dbReference>
<dbReference type="AlphaFoldDB" id="A0A3N0XHG6"/>
<accession>A0A3N0XHG6</accession>
<sequence length="81" mass="8730">MSSTGERRVGHTVCVPSDASSQSQHSNGEAPKLQSPPHRKGIKIVKDLLDLRQGLICVFQILGPFSAPGDQHPTELRVQGC</sequence>
<proteinExistence type="predicted"/>
<comment type="caution">
    <text evidence="2">The sequence shown here is derived from an EMBL/GenBank/DDBJ whole genome shotgun (WGS) entry which is preliminary data.</text>
</comment>
<feature type="compositionally biased region" description="Polar residues" evidence="1">
    <location>
        <begin position="18"/>
        <end position="27"/>
    </location>
</feature>
<evidence type="ECO:0000256" key="1">
    <source>
        <dbReference type="SAM" id="MobiDB-lite"/>
    </source>
</evidence>
<evidence type="ECO:0000313" key="3">
    <source>
        <dbReference type="Proteomes" id="UP000281406"/>
    </source>
</evidence>
<protein>
    <submittedName>
        <fullName evidence="2">Uncharacterized protein</fullName>
    </submittedName>
</protein>